<evidence type="ECO:0000313" key="2">
    <source>
        <dbReference type="EMBL" id="KAK4112986.1"/>
    </source>
</evidence>
<name>A0AAN6YSP8_9PEZI</name>
<gene>
    <name evidence="2" type="ORF">N656DRAFT_828725</name>
</gene>
<evidence type="ECO:0000313" key="3">
    <source>
        <dbReference type="Proteomes" id="UP001302812"/>
    </source>
</evidence>
<organism evidence="2 3">
    <name type="scientific">Canariomyces notabilis</name>
    <dbReference type="NCBI Taxonomy" id="2074819"/>
    <lineage>
        <taxon>Eukaryota</taxon>
        <taxon>Fungi</taxon>
        <taxon>Dikarya</taxon>
        <taxon>Ascomycota</taxon>
        <taxon>Pezizomycotina</taxon>
        <taxon>Sordariomycetes</taxon>
        <taxon>Sordariomycetidae</taxon>
        <taxon>Sordariales</taxon>
        <taxon>Chaetomiaceae</taxon>
        <taxon>Canariomyces</taxon>
    </lineage>
</organism>
<dbReference type="AlphaFoldDB" id="A0AAN6YSP8"/>
<protein>
    <submittedName>
        <fullName evidence="2">HET-domain-containing protein</fullName>
    </submittedName>
</protein>
<reference evidence="2" key="2">
    <citation type="submission" date="2023-05" db="EMBL/GenBank/DDBJ databases">
        <authorList>
            <consortium name="Lawrence Berkeley National Laboratory"/>
            <person name="Steindorff A."/>
            <person name="Hensen N."/>
            <person name="Bonometti L."/>
            <person name="Westerberg I."/>
            <person name="Brannstrom I.O."/>
            <person name="Guillou S."/>
            <person name="Cros-Aarteil S."/>
            <person name="Calhoun S."/>
            <person name="Haridas S."/>
            <person name="Kuo A."/>
            <person name="Mondo S."/>
            <person name="Pangilinan J."/>
            <person name="Riley R."/>
            <person name="Labutti K."/>
            <person name="Andreopoulos B."/>
            <person name="Lipzen A."/>
            <person name="Chen C."/>
            <person name="Yanf M."/>
            <person name="Daum C."/>
            <person name="Ng V."/>
            <person name="Clum A."/>
            <person name="Ohm R."/>
            <person name="Martin F."/>
            <person name="Silar P."/>
            <person name="Natvig D."/>
            <person name="Lalanne C."/>
            <person name="Gautier V."/>
            <person name="Ament-Velasquez S.L."/>
            <person name="Kruys A."/>
            <person name="Hutchinson M.I."/>
            <person name="Powell A.J."/>
            <person name="Barry K."/>
            <person name="Miller A.N."/>
            <person name="Grigoriev I.V."/>
            <person name="Debuchy R."/>
            <person name="Gladieux P."/>
            <person name="Thoren M.H."/>
            <person name="Johannesson H."/>
        </authorList>
    </citation>
    <scope>NUCLEOTIDE SEQUENCE</scope>
    <source>
        <strain evidence="2">CBS 508.74</strain>
    </source>
</reference>
<dbReference type="GeneID" id="89942678"/>
<proteinExistence type="predicted"/>
<keyword evidence="3" id="KW-1185">Reference proteome</keyword>
<dbReference type="Proteomes" id="UP001302812">
    <property type="component" value="Unassembled WGS sequence"/>
</dbReference>
<dbReference type="RefSeq" id="XP_064670556.1">
    <property type="nucleotide sequence ID" value="XM_064818552.1"/>
</dbReference>
<dbReference type="EMBL" id="MU853340">
    <property type="protein sequence ID" value="KAK4112986.1"/>
    <property type="molecule type" value="Genomic_DNA"/>
</dbReference>
<comment type="caution">
    <text evidence="2">The sequence shown here is derived from an EMBL/GenBank/DDBJ whole genome shotgun (WGS) entry which is preliminary data.</text>
</comment>
<accession>A0AAN6YSP8</accession>
<dbReference type="Pfam" id="PF06985">
    <property type="entry name" value="HET"/>
    <property type="match status" value="1"/>
</dbReference>
<evidence type="ECO:0000259" key="1">
    <source>
        <dbReference type="Pfam" id="PF06985"/>
    </source>
</evidence>
<reference evidence="2" key="1">
    <citation type="journal article" date="2023" name="Mol. Phylogenet. Evol.">
        <title>Genome-scale phylogeny and comparative genomics of the fungal order Sordariales.</title>
        <authorList>
            <person name="Hensen N."/>
            <person name="Bonometti L."/>
            <person name="Westerberg I."/>
            <person name="Brannstrom I.O."/>
            <person name="Guillou S."/>
            <person name="Cros-Aarteil S."/>
            <person name="Calhoun S."/>
            <person name="Haridas S."/>
            <person name="Kuo A."/>
            <person name="Mondo S."/>
            <person name="Pangilinan J."/>
            <person name="Riley R."/>
            <person name="LaButti K."/>
            <person name="Andreopoulos B."/>
            <person name="Lipzen A."/>
            <person name="Chen C."/>
            <person name="Yan M."/>
            <person name="Daum C."/>
            <person name="Ng V."/>
            <person name="Clum A."/>
            <person name="Steindorff A."/>
            <person name="Ohm R.A."/>
            <person name="Martin F."/>
            <person name="Silar P."/>
            <person name="Natvig D.O."/>
            <person name="Lalanne C."/>
            <person name="Gautier V."/>
            <person name="Ament-Velasquez S.L."/>
            <person name="Kruys A."/>
            <person name="Hutchinson M.I."/>
            <person name="Powell A.J."/>
            <person name="Barry K."/>
            <person name="Miller A.N."/>
            <person name="Grigoriev I.V."/>
            <person name="Debuchy R."/>
            <person name="Gladieux P."/>
            <person name="Hiltunen Thoren M."/>
            <person name="Johannesson H."/>
        </authorList>
    </citation>
    <scope>NUCLEOTIDE SEQUENCE</scope>
    <source>
        <strain evidence="2">CBS 508.74</strain>
    </source>
</reference>
<sequence>MKCNRVEPTIRQQWHATGLRDALRIGPRKSEIENKFSLGPLSRILESNCPFCLLPVELDVSRVSGWIDHCTSHHTCVIFPRTTTFSEAFPGSRVLRFIDTVEGCIVERTELVQYAALSYVWGSCPTFQLTKANLDKLTVPGALLNPRFSDLLPKTLLDALLLTKRLNIRVLWIDALCLLQNSPDDLERGVNVMDQIYELAWLTIVAANGHDADAGLPGIQPGDRPRQVLVRQVEKGLSIGVYASTDLQLKRSVYEARAWTFVALAFLFTHPVPTYLSCHHQAIQSVLGFKSTFSPGESCIFFNSAVVFRCRSAECLEVCADNPTIGRQESSMTSMLADAVIDTENPDYQYQVFVDYYTRRALTNDADALRAMAGVLRRLSQKFRCRMLHGLPTGLFDRFILLRGPAAGRRRGFPSYSWAGWRRPLDFFKLEFLRDIHDWLRDRTWIVWYKRSSTGVVSLVWDPAENLGLFPVTGGTATAGYGRRRSPFECPVPGLRTSRTMPTLDMDLCHVDTSETSNPNGEPPRLYPYHLLQFWTMAIFLKLENVDVLYPQGYFIGKDGLRYGGALFDGFNETTFFESEGPFEVILLSESQNDVDSFMGLRRGT</sequence>
<dbReference type="InterPro" id="IPR010730">
    <property type="entry name" value="HET"/>
</dbReference>
<dbReference type="PANTHER" id="PTHR33112:SF12">
    <property type="entry name" value="HETEROKARYON INCOMPATIBILITY DOMAIN-CONTAINING PROTEIN"/>
    <property type="match status" value="1"/>
</dbReference>
<feature type="domain" description="Heterokaryon incompatibility" evidence="1">
    <location>
        <begin position="114"/>
        <end position="261"/>
    </location>
</feature>
<dbReference type="PANTHER" id="PTHR33112">
    <property type="entry name" value="DOMAIN PROTEIN, PUTATIVE-RELATED"/>
    <property type="match status" value="1"/>
</dbReference>